<dbReference type="Proteomes" id="UP000592294">
    <property type="component" value="Unassembled WGS sequence"/>
</dbReference>
<proteinExistence type="predicted"/>
<comment type="caution">
    <text evidence="1">The sequence shown here is derived from an EMBL/GenBank/DDBJ whole genome shotgun (WGS) entry which is preliminary data.</text>
</comment>
<dbReference type="AlphaFoldDB" id="A0A850RK55"/>
<accession>A0A850RK55</accession>
<sequence>MLTHHPITAFYRAMADARRVFLERSPQYERRTMTRDEWCALSALVRLQYRLGIETDEALDRWVWKQRPALPGDTDPRSDALRWRLERLPNRWTQTPDDSYDSDIPF</sequence>
<name>A0A850RK55_9GAMM</name>
<dbReference type="RefSeq" id="WP_176977960.1">
    <property type="nucleotide sequence ID" value="NZ_JABZEO010000018.1"/>
</dbReference>
<dbReference type="EMBL" id="JABZEO010000018">
    <property type="protein sequence ID" value="NVZ11260.1"/>
    <property type="molecule type" value="Genomic_DNA"/>
</dbReference>
<evidence type="ECO:0000313" key="1">
    <source>
        <dbReference type="EMBL" id="NVZ11260.1"/>
    </source>
</evidence>
<gene>
    <name evidence="1" type="ORF">HW932_18580</name>
</gene>
<reference evidence="1 2" key="1">
    <citation type="submission" date="2020-06" db="EMBL/GenBank/DDBJ databases">
        <title>Whole-genome sequence of Allochromatium humboldtianum DSM 21881, type strain.</title>
        <authorList>
            <person name="Kyndt J.A."/>
            <person name="Meyer T.E."/>
        </authorList>
    </citation>
    <scope>NUCLEOTIDE SEQUENCE [LARGE SCALE GENOMIC DNA]</scope>
    <source>
        <strain evidence="1 2">DSM 21881</strain>
    </source>
</reference>
<protein>
    <submittedName>
        <fullName evidence="1">Uncharacterized protein</fullName>
    </submittedName>
</protein>
<organism evidence="1 2">
    <name type="scientific">Allochromatium humboldtianum</name>
    <dbReference type="NCBI Taxonomy" id="504901"/>
    <lineage>
        <taxon>Bacteria</taxon>
        <taxon>Pseudomonadati</taxon>
        <taxon>Pseudomonadota</taxon>
        <taxon>Gammaproteobacteria</taxon>
        <taxon>Chromatiales</taxon>
        <taxon>Chromatiaceae</taxon>
        <taxon>Allochromatium</taxon>
    </lineage>
</organism>
<keyword evidence="2" id="KW-1185">Reference proteome</keyword>
<evidence type="ECO:0000313" key="2">
    <source>
        <dbReference type="Proteomes" id="UP000592294"/>
    </source>
</evidence>